<evidence type="ECO:0000313" key="2">
    <source>
        <dbReference type="Proteomes" id="UP001321786"/>
    </source>
</evidence>
<gene>
    <name evidence="1" type="ORF">HLPR_06510</name>
</gene>
<protein>
    <submittedName>
        <fullName evidence="1">Uncharacterized protein</fullName>
    </submittedName>
</protein>
<reference evidence="1 2" key="1">
    <citation type="submission" date="2023-08" db="EMBL/GenBank/DDBJ databases">
        <title>Helicovermis profunda gen. nov., sp. nov., a novel mesophilic, fermentative bacterium within the Bacillota from a deep-sea hydrothermal vent chimney.</title>
        <authorList>
            <person name="Miyazaki U."/>
            <person name="Mizutani D."/>
            <person name="Hashimoto Y."/>
            <person name="Tame A."/>
            <person name="Sawayama S."/>
            <person name="Miyazaki J."/>
            <person name="Takai K."/>
            <person name="Nakagawa S."/>
        </authorList>
    </citation>
    <scope>NUCLEOTIDE SEQUENCE [LARGE SCALE GENOMIC DNA]</scope>
    <source>
        <strain evidence="1 2">S502</strain>
    </source>
</reference>
<keyword evidence="2" id="KW-1185">Reference proteome</keyword>
<dbReference type="KEGG" id="hprf:HLPR_06510"/>
<dbReference type="AlphaFoldDB" id="A0AAU9E329"/>
<proteinExistence type="predicted"/>
<accession>A0AAU9E329</accession>
<dbReference type="Proteomes" id="UP001321786">
    <property type="component" value="Chromosome"/>
</dbReference>
<name>A0AAU9E329_9FIRM</name>
<organism evidence="1 2">
    <name type="scientific">Helicovermis profundi</name>
    <dbReference type="NCBI Taxonomy" id="3065157"/>
    <lineage>
        <taxon>Bacteria</taxon>
        <taxon>Bacillati</taxon>
        <taxon>Bacillota</taxon>
        <taxon>Clostridia</taxon>
        <taxon>Helicovermis</taxon>
    </lineage>
</organism>
<dbReference type="EMBL" id="AP028654">
    <property type="protein sequence ID" value="BEP28320.1"/>
    <property type="molecule type" value="Genomic_DNA"/>
</dbReference>
<evidence type="ECO:0000313" key="1">
    <source>
        <dbReference type="EMBL" id="BEP28320.1"/>
    </source>
</evidence>
<sequence length="67" mass="7920">MKICTISVVKFFLCVKKIIYALLLHVFAKYVILKVNKYLIKGDKNVKRLCTKLFYIKWQNTGSKYIS</sequence>